<dbReference type="EMBL" id="QMQV01000021">
    <property type="protein sequence ID" value="RLE49820.1"/>
    <property type="molecule type" value="Genomic_DNA"/>
</dbReference>
<comment type="caution">
    <text evidence="8">The sequence shown here is derived from an EMBL/GenBank/DDBJ whole genome shotgun (WGS) entry which is preliminary data.</text>
</comment>
<gene>
    <name evidence="8" type="ORF">DRJ31_03550</name>
</gene>
<dbReference type="GO" id="GO:0046872">
    <property type="term" value="F:metal ion binding"/>
    <property type="evidence" value="ECO:0007669"/>
    <property type="project" value="UniProtKB-KW"/>
</dbReference>
<comment type="similarity">
    <text evidence="1">Belongs to the HdrC family.</text>
</comment>
<keyword evidence="4" id="KW-0560">Oxidoreductase</keyword>
<dbReference type="InterPro" id="IPR004017">
    <property type="entry name" value="Cys_rich_dom"/>
</dbReference>
<protein>
    <recommendedName>
        <fullName evidence="7">4Fe-4S ferredoxin-type domain-containing protein</fullName>
    </recommendedName>
</protein>
<dbReference type="PROSITE" id="PS00198">
    <property type="entry name" value="4FE4S_FER_1"/>
    <property type="match status" value="1"/>
</dbReference>
<dbReference type="InterPro" id="IPR009051">
    <property type="entry name" value="Helical_ferredxn"/>
</dbReference>
<evidence type="ECO:0000313" key="8">
    <source>
        <dbReference type="EMBL" id="RLE49820.1"/>
    </source>
</evidence>
<feature type="domain" description="4Fe-4S ferredoxin-type" evidence="7">
    <location>
        <begin position="10"/>
        <end position="39"/>
    </location>
</feature>
<dbReference type="InterPro" id="IPR051460">
    <property type="entry name" value="HdrC_iron-sulfur_subunit"/>
</dbReference>
<evidence type="ECO:0000256" key="2">
    <source>
        <dbReference type="ARBA" id="ARBA00022485"/>
    </source>
</evidence>
<dbReference type="GO" id="GO:0016491">
    <property type="term" value="F:oxidoreductase activity"/>
    <property type="evidence" value="ECO:0007669"/>
    <property type="project" value="UniProtKB-KW"/>
</dbReference>
<sequence>MSVPNVEFTAKEALMLEACVKCAACVKSCPVYRITHDPKCTPPYRSKVLRKVYQSQHGFPYKRDKPRVEELAEDFEEVFKCTLCGICTIGCTFQIQMRETLFDKLRALYEKLGLTKGGIKQTLDSIREFKNPFSLEKDLRVMWISDAESYEVQVPVKQKAKILYFVGCTSALKGALSMIPIGAAKVLNTIGEPWTVLGEEEVCCGNPALAAGGEEVARELAEENVRLAEQLGVEVVVMTCPGCFRTWMWEFPKLLKRKLPFKIIHLTELVLNHVKSGSLRLKQVVNEVVTYHDPCELGRLSGIIEEPREILKFVTKGLREPKESKSEGLCCGGGGLLNLVDKEAWSNLSVFRLKQLIETGARKVFSSCPSCKNTLMSAVEALGVDVEIIDLAEVLGDAVEKA</sequence>
<dbReference type="PROSITE" id="PS51379">
    <property type="entry name" value="4FE4S_FER_2"/>
    <property type="match status" value="1"/>
</dbReference>
<accession>A0A497ESW5</accession>
<name>A0A497ESW5_9CREN</name>
<evidence type="ECO:0000256" key="4">
    <source>
        <dbReference type="ARBA" id="ARBA00023002"/>
    </source>
</evidence>
<dbReference type="PANTHER" id="PTHR43255">
    <property type="entry name" value="IRON-SULFUR-BINDING OXIDOREDUCTASE FADF-RELATED-RELATED"/>
    <property type="match status" value="1"/>
</dbReference>
<reference evidence="8 9" key="1">
    <citation type="submission" date="2018-06" db="EMBL/GenBank/DDBJ databases">
        <title>Extensive metabolic versatility and redundancy in microbially diverse, dynamic hydrothermal sediments.</title>
        <authorList>
            <person name="Dombrowski N."/>
            <person name="Teske A."/>
            <person name="Baker B.J."/>
        </authorList>
    </citation>
    <scope>NUCLEOTIDE SEQUENCE [LARGE SCALE GENOMIC DNA]</scope>
    <source>
        <strain evidence="8">B66_G16</strain>
    </source>
</reference>
<evidence type="ECO:0000259" key="7">
    <source>
        <dbReference type="PROSITE" id="PS51379"/>
    </source>
</evidence>
<evidence type="ECO:0000256" key="3">
    <source>
        <dbReference type="ARBA" id="ARBA00022723"/>
    </source>
</evidence>
<keyword evidence="6" id="KW-0411">Iron-sulfur</keyword>
<dbReference type="Gene3D" id="1.10.1060.10">
    <property type="entry name" value="Alpha-helical ferredoxin"/>
    <property type="match status" value="1"/>
</dbReference>
<evidence type="ECO:0000256" key="6">
    <source>
        <dbReference type="ARBA" id="ARBA00023014"/>
    </source>
</evidence>
<evidence type="ECO:0000256" key="1">
    <source>
        <dbReference type="ARBA" id="ARBA00007097"/>
    </source>
</evidence>
<dbReference type="Pfam" id="PF02754">
    <property type="entry name" value="CCG"/>
    <property type="match status" value="2"/>
</dbReference>
<dbReference type="Proteomes" id="UP000278475">
    <property type="component" value="Unassembled WGS sequence"/>
</dbReference>
<dbReference type="Pfam" id="PF13183">
    <property type="entry name" value="Fer4_8"/>
    <property type="match status" value="1"/>
</dbReference>
<dbReference type="AlphaFoldDB" id="A0A497ESW5"/>
<dbReference type="InterPro" id="IPR017900">
    <property type="entry name" value="4Fe4S_Fe_S_CS"/>
</dbReference>
<proteinExistence type="inferred from homology"/>
<evidence type="ECO:0000256" key="5">
    <source>
        <dbReference type="ARBA" id="ARBA00023004"/>
    </source>
</evidence>
<dbReference type="InterPro" id="IPR017896">
    <property type="entry name" value="4Fe4S_Fe-S-bd"/>
</dbReference>
<keyword evidence="5" id="KW-0408">Iron</keyword>
<dbReference type="GO" id="GO:0051539">
    <property type="term" value="F:4 iron, 4 sulfur cluster binding"/>
    <property type="evidence" value="ECO:0007669"/>
    <property type="project" value="UniProtKB-KW"/>
</dbReference>
<organism evidence="8 9">
    <name type="scientific">Thermoproteota archaeon</name>
    <dbReference type="NCBI Taxonomy" id="2056631"/>
    <lineage>
        <taxon>Archaea</taxon>
        <taxon>Thermoproteota</taxon>
    </lineage>
</organism>
<dbReference type="GO" id="GO:0005886">
    <property type="term" value="C:plasma membrane"/>
    <property type="evidence" value="ECO:0007669"/>
    <property type="project" value="TreeGrafter"/>
</dbReference>
<dbReference type="SUPFAM" id="SSF46548">
    <property type="entry name" value="alpha-helical ferredoxin"/>
    <property type="match status" value="1"/>
</dbReference>
<evidence type="ECO:0000313" key="9">
    <source>
        <dbReference type="Proteomes" id="UP000278475"/>
    </source>
</evidence>
<keyword evidence="2" id="KW-0004">4Fe-4S</keyword>
<keyword evidence="3" id="KW-0479">Metal-binding</keyword>
<dbReference type="PANTHER" id="PTHR43255:SF1">
    <property type="entry name" value="IRON-SULFUR-BINDING OXIDOREDUCTASE FADF-RELATED"/>
    <property type="match status" value="1"/>
</dbReference>